<evidence type="ECO:0000256" key="5">
    <source>
        <dbReference type="SAM" id="MobiDB-lite"/>
    </source>
</evidence>
<evidence type="ECO:0000256" key="2">
    <source>
        <dbReference type="ARBA" id="ARBA00022771"/>
    </source>
</evidence>
<reference evidence="7 8" key="1">
    <citation type="submission" date="2019-09" db="EMBL/GenBank/DDBJ databases">
        <title>A chromosome-level genome assembly of the Chinese tupelo Nyssa sinensis.</title>
        <authorList>
            <person name="Yang X."/>
            <person name="Kang M."/>
            <person name="Yang Y."/>
            <person name="Xiong H."/>
            <person name="Wang M."/>
            <person name="Zhang Z."/>
            <person name="Wang Z."/>
            <person name="Wu H."/>
            <person name="Ma T."/>
            <person name="Liu J."/>
            <person name="Xi Z."/>
        </authorList>
    </citation>
    <scope>NUCLEOTIDE SEQUENCE [LARGE SCALE GENOMIC DNA]</scope>
    <source>
        <strain evidence="7">J267</strain>
        <tissue evidence="7">Leaf</tissue>
    </source>
</reference>
<dbReference type="InterPro" id="IPR006564">
    <property type="entry name" value="Znf_PMZ"/>
</dbReference>
<keyword evidence="3" id="KW-0862">Zinc</keyword>
<keyword evidence="1" id="KW-0479">Metal-binding</keyword>
<name>A0A5J5BZF7_9ASTE</name>
<evidence type="ECO:0000256" key="4">
    <source>
        <dbReference type="PROSITE-ProRule" id="PRU00325"/>
    </source>
</evidence>
<sequence>MEIKLYCDVPAYGDLMCIQGDKDVLTMFEIHWNRKIDIYVETNVAFSCPTKKPQLIDYNRIFECLVDACTGDEEVEHDLTNGDEMCVDDKEVDTQNNDDKRCDDDIYGLSSEDEDLSVETKRGSGKKDANSGFAQQDDLQQDYDDELSNYESENEIDNFSSSDLDLEDNECNAKKRAKQKIKDKVFDQSSYGIEFQYDADGAEEFQIIDENEVHCVVDLATKSCVCKEWKISGIPCKHVTAAIAYKRVNIEEYCDSKYTKEIYLATHSGMIHNHC</sequence>
<proteinExistence type="predicted"/>
<evidence type="ECO:0000313" key="8">
    <source>
        <dbReference type="Proteomes" id="UP000325577"/>
    </source>
</evidence>
<dbReference type="PROSITE" id="PS50966">
    <property type="entry name" value="ZF_SWIM"/>
    <property type="match status" value="1"/>
</dbReference>
<evidence type="ECO:0000313" key="7">
    <source>
        <dbReference type="EMBL" id="KAA8547047.1"/>
    </source>
</evidence>
<dbReference type="AlphaFoldDB" id="A0A5J5BZF7"/>
<gene>
    <name evidence="7" type="ORF">F0562_003476</name>
</gene>
<dbReference type="Pfam" id="PF04434">
    <property type="entry name" value="SWIM"/>
    <property type="match status" value="1"/>
</dbReference>
<dbReference type="SMART" id="SM00575">
    <property type="entry name" value="ZnF_PMZ"/>
    <property type="match status" value="1"/>
</dbReference>
<feature type="region of interest" description="Disordered" evidence="5">
    <location>
        <begin position="113"/>
        <end position="140"/>
    </location>
</feature>
<dbReference type="GO" id="GO:0008270">
    <property type="term" value="F:zinc ion binding"/>
    <property type="evidence" value="ECO:0007669"/>
    <property type="project" value="UniProtKB-KW"/>
</dbReference>
<accession>A0A5J5BZF7</accession>
<evidence type="ECO:0000256" key="1">
    <source>
        <dbReference type="ARBA" id="ARBA00022723"/>
    </source>
</evidence>
<evidence type="ECO:0000256" key="3">
    <source>
        <dbReference type="ARBA" id="ARBA00022833"/>
    </source>
</evidence>
<feature type="compositionally biased region" description="Basic and acidic residues" evidence="5">
    <location>
        <begin position="118"/>
        <end position="129"/>
    </location>
</feature>
<protein>
    <recommendedName>
        <fullName evidence="6">SWIM-type domain-containing protein</fullName>
    </recommendedName>
</protein>
<organism evidence="7 8">
    <name type="scientific">Nyssa sinensis</name>
    <dbReference type="NCBI Taxonomy" id="561372"/>
    <lineage>
        <taxon>Eukaryota</taxon>
        <taxon>Viridiplantae</taxon>
        <taxon>Streptophyta</taxon>
        <taxon>Embryophyta</taxon>
        <taxon>Tracheophyta</taxon>
        <taxon>Spermatophyta</taxon>
        <taxon>Magnoliopsida</taxon>
        <taxon>eudicotyledons</taxon>
        <taxon>Gunneridae</taxon>
        <taxon>Pentapetalae</taxon>
        <taxon>asterids</taxon>
        <taxon>Cornales</taxon>
        <taxon>Nyssaceae</taxon>
        <taxon>Nyssa</taxon>
    </lineage>
</organism>
<dbReference type="InterPro" id="IPR007527">
    <property type="entry name" value="Znf_SWIM"/>
</dbReference>
<feature type="domain" description="SWIM-type" evidence="6">
    <location>
        <begin position="213"/>
        <end position="247"/>
    </location>
</feature>
<dbReference type="Proteomes" id="UP000325577">
    <property type="component" value="Linkage Group LG1"/>
</dbReference>
<keyword evidence="8" id="KW-1185">Reference proteome</keyword>
<keyword evidence="2 4" id="KW-0863">Zinc-finger</keyword>
<dbReference type="OrthoDB" id="852297at2759"/>
<evidence type="ECO:0000259" key="6">
    <source>
        <dbReference type="PROSITE" id="PS50966"/>
    </source>
</evidence>
<dbReference type="EMBL" id="CM018032">
    <property type="protein sequence ID" value="KAA8547047.1"/>
    <property type="molecule type" value="Genomic_DNA"/>
</dbReference>